<dbReference type="CDD" id="cd08071">
    <property type="entry name" value="MPN_DUF2466"/>
    <property type="match status" value="1"/>
</dbReference>
<dbReference type="PANTHER" id="PTHR30471:SF3">
    <property type="entry name" value="UPF0758 PROTEIN YEES-RELATED"/>
    <property type="match status" value="1"/>
</dbReference>
<dbReference type="Gene3D" id="3.40.140.10">
    <property type="entry name" value="Cytidine Deaminase, domain 2"/>
    <property type="match status" value="1"/>
</dbReference>
<keyword evidence="2" id="KW-0479">Metal-binding</keyword>
<accession>A0ABS9SMB1</accession>
<proteinExistence type="predicted"/>
<dbReference type="PROSITE" id="PS50249">
    <property type="entry name" value="MPN"/>
    <property type="match status" value="1"/>
</dbReference>
<gene>
    <name evidence="7" type="ORF">MKP09_17185</name>
</gene>
<comment type="caution">
    <text evidence="7">The sequence shown here is derived from an EMBL/GenBank/DDBJ whole genome shotgun (WGS) entry which is preliminary data.</text>
</comment>
<keyword evidence="3" id="KW-0378">Hydrolase</keyword>
<dbReference type="PROSITE" id="PS01302">
    <property type="entry name" value="UPF0758"/>
    <property type="match status" value="1"/>
</dbReference>
<dbReference type="Pfam" id="PF04002">
    <property type="entry name" value="RadC"/>
    <property type="match status" value="1"/>
</dbReference>
<keyword evidence="4" id="KW-0862">Zinc</keyword>
<keyword evidence="5" id="KW-0482">Metalloprotease</keyword>
<dbReference type="EMBL" id="JAKWBL010000004">
    <property type="protein sequence ID" value="MCH5599512.1"/>
    <property type="molecule type" value="Genomic_DNA"/>
</dbReference>
<organism evidence="7 8">
    <name type="scientific">Niabella ginsengisoli</name>
    <dbReference type="NCBI Taxonomy" id="522298"/>
    <lineage>
        <taxon>Bacteria</taxon>
        <taxon>Pseudomonadati</taxon>
        <taxon>Bacteroidota</taxon>
        <taxon>Chitinophagia</taxon>
        <taxon>Chitinophagales</taxon>
        <taxon>Chitinophagaceae</taxon>
        <taxon>Niabella</taxon>
    </lineage>
</organism>
<evidence type="ECO:0000313" key="8">
    <source>
        <dbReference type="Proteomes" id="UP001202248"/>
    </source>
</evidence>
<dbReference type="Proteomes" id="UP001202248">
    <property type="component" value="Unassembled WGS sequence"/>
</dbReference>
<evidence type="ECO:0000256" key="1">
    <source>
        <dbReference type="ARBA" id="ARBA00022670"/>
    </source>
</evidence>
<evidence type="ECO:0000256" key="3">
    <source>
        <dbReference type="ARBA" id="ARBA00022801"/>
    </source>
</evidence>
<evidence type="ECO:0000256" key="2">
    <source>
        <dbReference type="ARBA" id="ARBA00022723"/>
    </source>
</evidence>
<evidence type="ECO:0000256" key="5">
    <source>
        <dbReference type="ARBA" id="ARBA00023049"/>
    </source>
</evidence>
<protein>
    <submittedName>
        <fullName evidence="7">JAB domain-containing protein</fullName>
    </submittedName>
</protein>
<evidence type="ECO:0000259" key="6">
    <source>
        <dbReference type="PROSITE" id="PS50249"/>
    </source>
</evidence>
<feature type="domain" description="MPN" evidence="6">
    <location>
        <begin position="31"/>
        <end position="155"/>
    </location>
</feature>
<keyword evidence="8" id="KW-1185">Reference proteome</keyword>
<dbReference type="RefSeq" id="WP_240831557.1">
    <property type="nucleotide sequence ID" value="NZ_JAKWBL010000004.1"/>
</dbReference>
<evidence type="ECO:0000256" key="4">
    <source>
        <dbReference type="ARBA" id="ARBA00022833"/>
    </source>
</evidence>
<keyword evidence="1" id="KW-0645">Protease</keyword>
<dbReference type="InterPro" id="IPR037518">
    <property type="entry name" value="MPN"/>
</dbReference>
<name>A0ABS9SMB1_9BACT</name>
<dbReference type="PANTHER" id="PTHR30471">
    <property type="entry name" value="DNA REPAIR PROTEIN RADC"/>
    <property type="match status" value="1"/>
</dbReference>
<evidence type="ECO:0000313" key="7">
    <source>
        <dbReference type="EMBL" id="MCH5599512.1"/>
    </source>
</evidence>
<reference evidence="7 8" key="1">
    <citation type="submission" date="2022-02" db="EMBL/GenBank/DDBJ databases">
        <authorList>
            <person name="Min J."/>
        </authorList>
    </citation>
    <scope>NUCLEOTIDE SEQUENCE [LARGE SCALE GENOMIC DNA]</scope>
    <source>
        <strain evidence="7 8">GR10-1</strain>
    </source>
</reference>
<dbReference type="InterPro" id="IPR020891">
    <property type="entry name" value="UPF0758_CS"/>
</dbReference>
<sequence length="155" mass="17302">MESVCNKENLSVIAEVELVYKNPYKTQMPFIKTSRSAYELLLAHWDEYRIEYLEQFKIILLNQASRVLCICNISTGGMAGIVVDPKLVFTAALKSGAVGVLLSHNHPSGSLKPSRADEYITKQLVEAGRLLDIKILDHLIITPDGYFSFSDQGLL</sequence>
<dbReference type="InterPro" id="IPR001405">
    <property type="entry name" value="UPF0758"/>
</dbReference>
<dbReference type="InterPro" id="IPR025657">
    <property type="entry name" value="RadC_JAB"/>
</dbReference>